<proteinExistence type="predicted"/>
<dbReference type="RefSeq" id="WP_191040698.1">
    <property type="nucleotide sequence ID" value="NZ_JACXAA010000007.1"/>
</dbReference>
<evidence type="ECO:0000313" key="1">
    <source>
        <dbReference type="EMBL" id="MBD2755077.1"/>
    </source>
</evidence>
<name>A0A927GEQ6_9BACT</name>
<protein>
    <submittedName>
        <fullName evidence="1">Uncharacterized protein</fullName>
    </submittedName>
</protein>
<dbReference type="Proteomes" id="UP000653797">
    <property type="component" value="Unassembled WGS sequence"/>
</dbReference>
<gene>
    <name evidence="1" type="ORF">IC230_19395</name>
</gene>
<evidence type="ECO:0000313" key="2">
    <source>
        <dbReference type="Proteomes" id="UP000653797"/>
    </source>
</evidence>
<sequence>MLDQNEFEGFLYGKAEEAIKEKLTDIILEKYPDLDISQVVFHISIQSEEISLSSENTEIERKLEQVVIEY</sequence>
<dbReference type="AlphaFoldDB" id="A0A927GEQ6"/>
<accession>A0A927GEQ6</accession>
<dbReference type="EMBL" id="JACXAA010000007">
    <property type="protein sequence ID" value="MBD2755077.1"/>
    <property type="molecule type" value="Genomic_DNA"/>
</dbReference>
<comment type="caution">
    <text evidence="1">The sequence shown here is derived from an EMBL/GenBank/DDBJ whole genome shotgun (WGS) entry which is preliminary data.</text>
</comment>
<reference evidence="1" key="1">
    <citation type="submission" date="2020-09" db="EMBL/GenBank/DDBJ databases">
        <authorList>
            <person name="Kim M.K."/>
        </authorList>
    </citation>
    <scope>NUCLEOTIDE SEQUENCE</scope>
    <source>
        <strain evidence="1">BT704</strain>
    </source>
</reference>
<organism evidence="1 2">
    <name type="scientific">Spirosoma validum</name>
    <dbReference type="NCBI Taxonomy" id="2771355"/>
    <lineage>
        <taxon>Bacteria</taxon>
        <taxon>Pseudomonadati</taxon>
        <taxon>Bacteroidota</taxon>
        <taxon>Cytophagia</taxon>
        <taxon>Cytophagales</taxon>
        <taxon>Cytophagaceae</taxon>
        <taxon>Spirosoma</taxon>
    </lineage>
</organism>
<keyword evidence="2" id="KW-1185">Reference proteome</keyword>